<dbReference type="Gene3D" id="6.10.10.80">
    <property type="entry name" value="Small, acid-soluble spore protein, alpha/beta type-like"/>
    <property type="match status" value="1"/>
</dbReference>
<organism evidence="2 3">
    <name type="scientific">Anaeromicrobium sediminis</name>
    <dbReference type="NCBI Taxonomy" id="1478221"/>
    <lineage>
        <taxon>Bacteria</taxon>
        <taxon>Bacillati</taxon>
        <taxon>Bacillota</taxon>
        <taxon>Clostridia</taxon>
        <taxon>Peptostreptococcales</taxon>
        <taxon>Thermotaleaceae</taxon>
        <taxon>Anaeromicrobium</taxon>
    </lineage>
</organism>
<proteinExistence type="predicted"/>
<dbReference type="InterPro" id="IPR001448">
    <property type="entry name" value="SASP_alpha/beta-type"/>
</dbReference>
<name>A0A267ML08_9FIRM</name>
<evidence type="ECO:0000313" key="3">
    <source>
        <dbReference type="Proteomes" id="UP000216024"/>
    </source>
</evidence>
<sequence length="69" mass="7852">MSINKNVVPEARKAFNQFREEIAQELGLSNYNKIDTGDLTYRQDEGDYVGGKQMANLIQATEDQVTKKQ</sequence>
<reference evidence="2 3" key="1">
    <citation type="submission" date="2017-06" db="EMBL/GenBank/DDBJ databases">
        <title>Draft genome sequence of anaerobic fermentative bacterium Anaeromicrobium sediminis DY2726D isolated from West Pacific Ocean sediments.</title>
        <authorList>
            <person name="Zeng X."/>
        </authorList>
    </citation>
    <scope>NUCLEOTIDE SEQUENCE [LARGE SCALE GENOMIC DNA]</scope>
    <source>
        <strain evidence="2 3">DY2726D</strain>
    </source>
</reference>
<dbReference type="InterPro" id="IPR038300">
    <property type="entry name" value="SASP_sf_alpha/beta"/>
</dbReference>
<comment type="function">
    <text evidence="1">SASP are bound to spore DNA. They are double-stranded DNA-binding proteins that cause DNA to change to an a-like conformation. They protect the DNA backbone from chemical and enzymatic cleavage and are thus involved in dormant spore's high resistance to UV light.</text>
</comment>
<keyword evidence="3" id="KW-1185">Reference proteome</keyword>
<dbReference type="AlphaFoldDB" id="A0A267ML08"/>
<accession>A0A267ML08</accession>
<evidence type="ECO:0000313" key="2">
    <source>
        <dbReference type="EMBL" id="PAB60216.1"/>
    </source>
</evidence>
<dbReference type="GO" id="GO:0006265">
    <property type="term" value="P:DNA topological change"/>
    <property type="evidence" value="ECO:0007669"/>
    <property type="project" value="InterPro"/>
</dbReference>
<comment type="caution">
    <text evidence="2">The sequence shown here is derived from an EMBL/GenBank/DDBJ whole genome shotgun (WGS) entry which is preliminary data.</text>
</comment>
<evidence type="ECO:0000256" key="1">
    <source>
        <dbReference type="ARBA" id="ARBA00003863"/>
    </source>
</evidence>
<dbReference type="RefSeq" id="WP_095131518.1">
    <property type="nucleotide sequence ID" value="NZ_NIBG01000003.1"/>
</dbReference>
<dbReference type="GO" id="GO:0003690">
    <property type="term" value="F:double-stranded DNA binding"/>
    <property type="evidence" value="ECO:0007669"/>
    <property type="project" value="InterPro"/>
</dbReference>
<dbReference type="OrthoDB" id="1683773at2"/>
<evidence type="ECO:0008006" key="4">
    <source>
        <dbReference type="Google" id="ProtNLM"/>
    </source>
</evidence>
<dbReference type="Proteomes" id="UP000216024">
    <property type="component" value="Unassembled WGS sequence"/>
</dbReference>
<gene>
    <name evidence="2" type="ORF">CCE28_04770</name>
</gene>
<protein>
    <recommendedName>
        <fullName evidence="4">Small, acid-soluble spore protein, alpha/beta type</fullName>
    </recommendedName>
</protein>
<dbReference type="EMBL" id="NIBG01000003">
    <property type="protein sequence ID" value="PAB60216.1"/>
    <property type="molecule type" value="Genomic_DNA"/>
</dbReference>
<dbReference type="Pfam" id="PF00269">
    <property type="entry name" value="SASP"/>
    <property type="match status" value="1"/>
</dbReference>